<gene>
    <name evidence="6" type="ORF">J5N97_009612</name>
</gene>
<keyword evidence="4" id="KW-0560">Oxidoreductase</keyword>
<evidence type="ECO:0000313" key="7">
    <source>
        <dbReference type="Proteomes" id="UP001085076"/>
    </source>
</evidence>
<dbReference type="AlphaFoldDB" id="A0A9D5CZ36"/>
<proteinExistence type="inferred from homology"/>
<evidence type="ECO:0000256" key="5">
    <source>
        <dbReference type="ARBA" id="ARBA00023004"/>
    </source>
</evidence>
<evidence type="ECO:0000256" key="3">
    <source>
        <dbReference type="ARBA" id="ARBA00022723"/>
    </source>
</evidence>
<evidence type="ECO:0000256" key="4">
    <source>
        <dbReference type="ARBA" id="ARBA00022964"/>
    </source>
</evidence>
<dbReference type="GO" id="GO:0016702">
    <property type="term" value="F:oxidoreductase activity, acting on single donors with incorporation of molecular oxygen, incorporation of two atoms of oxygen"/>
    <property type="evidence" value="ECO:0007669"/>
    <property type="project" value="InterPro"/>
</dbReference>
<name>A0A9D5CZ36_9LILI</name>
<dbReference type="OrthoDB" id="1704232at2759"/>
<comment type="caution">
    <text evidence="6">The sequence shown here is derived from an EMBL/GenBank/DDBJ whole genome shotgun (WGS) entry which is preliminary data.</text>
</comment>
<dbReference type="InterPro" id="IPR004294">
    <property type="entry name" value="Carotenoid_Oase"/>
</dbReference>
<evidence type="ECO:0000313" key="6">
    <source>
        <dbReference type="EMBL" id="KAJ0981357.1"/>
    </source>
</evidence>
<reference evidence="6" key="2">
    <citation type="journal article" date="2022" name="Hortic Res">
        <title>The genome of Dioscorea zingiberensis sheds light on the biosynthesis, origin and evolution of the medicinally important diosgenin saponins.</title>
        <authorList>
            <person name="Li Y."/>
            <person name="Tan C."/>
            <person name="Li Z."/>
            <person name="Guo J."/>
            <person name="Li S."/>
            <person name="Chen X."/>
            <person name="Wang C."/>
            <person name="Dai X."/>
            <person name="Yang H."/>
            <person name="Song W."/>
            <person name="Hou L."/>
            <person name="Xu J."/>
            <person name="Tong Z."/>
            <person name="Xu A."/>
            <person name="Yuan X."/>
            <person name="Wang W."/>
            <person name="Yang Q."/>
            <person name="Chen L."/>
            <person name="Sun Z."/>
            <person name="Wang K."/>
            <person name="Pan B."/>
            <person name="Chen J."/>
            <person name="Bao Y."/>
            <person name="Liu F."/>
            <person name="Qi X."/>
            <person name="Gang D.R."/>
            <person name="Wen J."/>
            <person name="Li J."/>
        </authorList>
    </citation>
    <scope>NUCLEOTIDE SEQUENCE</scope>
    <source>
        <strain evidence="6">Dzin_1.0</strain>
    </source>
</reference>
<dbReference type="GO" id="GO:0046872">
    <property type="term" value="F:metal ion binding"/>
    <property type="evidence" value="ECO:0007669"/>
    <property type="project" value="UniProtKB-KW"/>
</dbReference>
<dbReference type="Proteomes" id="UP001085076">
    <property type="component" value="Miscellaneous, Linkage group lg02"/>
</dbReference>
<comment type="similarity">
    <text evidence="2">Belongs to the carotenoid oxygenase family.</text>
</comment>
<reference evidence="6" key="1">
    <citation type="submission" date="2021-03" db="EMBL/GenBank/DDBJ databases">
        <authorList>
            <person name="Li Z."/>
            <person name="Yang C."/>
        </authorList>
    </citation>
    <scope>NUCLEOTIDE SEQUENCE</scope>
    <source>
        <strain evidence="6">Dzin_1.0</strain>
        <tissue evidence="6">Leaf</tissue>
    </source>
</reference>
<dbReference type="EMBL" id="JAGGNH010000002">
    <property type="protein sequence ID" value="KAJ0981357.1"/>
    <property type="molecule type" value="Genomic_DNA"/>
</dbReference>
<protein>
    <submittedName>
        <fullName evidence="6">Uncharacterized protein</fullName>
    </submittedName>
</protein>
<organism evidence="6 7">
    <name type="scientific">Dioscorea zingiberensis</name>
    <dbReference type="NCBI Taxonomy" id="325984"/>
    <lineage>
        <taxon>Eukaryota</taxon>
        <taxon>Viridiplantae</taxon>
        <taxon>Streptophyta</taxon>
        <taxon>Embryophyta</taxon>
        <taxon>Tracheophyta</taxon>
        <taxon>Spermatophyta</taxon>
        <taxon>Magnoliopsida</taxon>
        <taxon>Liliopsida</taxon>
        <taxon>Dioscoreales</taxon>
        <taxon>Dioscoreaceae</taxon>
        <taxon>Dioscorea</taxon>
    </lineage>
</organism>
<keyword evidence="5" id="KW-0408">Iron</keyword>
<evidence type="ECO:0000256" key="1">
    <source>
        <dbReference type="ARBA" id="ARBA00001954"/>
    </source>
</evidence>
<evidence type="ECO:0000256" key="2">
    <source>
        <dbReference type="ARBA" id="ARBA00006787"/>
    </source>
</evidence>
<dbReference type="Pfam" id="PF03055">
    <property type="entry name" value="RPE65"/>
    <property type="match status" value="1"/>
</dbReference>
<sequence length="160" mass="17774">MESGEVKRFEYGGKRYGGESMFVPTMGGKEDEEYVISLVHDEEGGVSELVVFKADELEQVAEPPPVPTHSPSLSLIRSMLRSGYLPHVKVWSSVIARLTSSPDDGPTTDLHLFDSILRRPRRLPAPISSDARLDPAAFNAALNNVPRFLHLFEDLVNKEN</sequence>
<keyword evidence="7" id="KW-1185">Reference proteome</keyword>
<accession>A0A9D5CZ36</accession>
<comment type="cofactor">
    <cofactor evidence="1">
        <name>Fe(2+)</name>
        <dbReference type="ChEBI" id="CHEBI:29033"/>
    </cofactor>
</comment>
<keyword evidence="4" id="KW-0223">Dioxygenase</keyword>
<keyword evidence="3" id="KW-0479">Metal-binding</keyword>